<dbReference type="InterPro" id="IPR017039">
    <property type="entry name" value="Virul_fac_BrkB"/>
</dbReference>
<feature type="transmembrane region" description="Helical" evidence="6">
    <location>
        <begin position="270"/>
        <end position="293"/>
    </location>
</feature>
<keyword evidence="4 6" id="KW-1133">Transmembrane helix</keyword>
<dbReference type="Proteomes" id="UP000198744">
    <property type="component" value="Unassembled WGS sequence"/>
</dbReference>
<feature type="transmembrane region" description="Helical" evidence="6">
    <location>
        <begin position="240"/>
        <end position="258"/>
    </location>
</feature>
<keyword evidence="8" id="KW-1185">Reference proteome</keyword>
<dbReference type="GO" id="GO:0005886">
    <property type="term" value="C:plasma membrane"/>
    <property type="evidence" value="ECO:0007669"/>
    <property type="project" value="UniProtKB-SubCell"/>
</dbReference>
<organism evidence="7 8">
    <name type="scientific">Syntrophus gentianae</name>
    <dbReference type="NCBI Taxonomy" id="43775"/>
    <lineage>
        <taxon>Bacteria</taxon>
        <taxon>Pseudomonadati</taxon>
        <taxon>Thermodesulfobacteriota</taxon>
        <taxon>Syntrophia</taxon>
        <taxon>Syntrophales</taxon>
        <taxon>Syntrophaceae</taxon>
        <taxon>Syntrophus</taxon>
    </lineage>
</organism>
<comment type="subcellular location">
    <subcellularLocation>
        <location evidence="1">Cell membrane</location>
        <topology evidence="1">Multi-pass membrane protein</topology>
    </subcellularLocation>
</comment>
<dbReference type="PANTHER" id="PTHR30213:SF0">
    <property type="entry name" value="UPF0761 MEMBRANE PROTEIN YIHY"/>
    <property type="match status" value="1"/>
</dbReference>
<dbReference type="STRING" id="43775.SAMN04489760_11285"/>
<feature type="transmembrane region" description="Helical" evidence="6">
    <location>
        <begin position="160"/>
        <end position="185"/>
    </location>
</feature>
<dbReference type="RefSeq" id="WP_093883526.1">
    <property type="nucleotide sequence ID" value="NZ_FOBS01000012.1"/>
</dbReference>
<evidence type="ECO:0000256" key="1">
    <source>
        <dbReference type="ARBA" id="ARBA00004651"/>
    </source>
</evidence>
<protein>
    <submittedName>
        <fullName evidence="7">Membrane protein</fullName>
    </submittedName>
</protein>
<keyword evidence="2" id="KW-1003">Cell membrane</keyword>
<evidence type="ECO:0000256" key="3">
    <source>
        <dbReference type="ARBA" id="ARBA00022692"/>
    </source>
</evidence>
<dbReference type="OrthoDB" id="9808671at2"/>
<dbReference type="AlphaFoldDB" id="A0A1H7XWH0"/>
<sequence length="445" mass="50861">MENSIILLQKFVDFIRQDIWRIRRVQLPPVKSFFVSLLRILILSVRRFDEDKCQLHASALTFYSLVSIVPIAAMAFGIAKGFGFEKLLEAQLREKLAGHEEVLANIIQFSSSLLENTKGGVVAGIGLVVLFWAVIKMLMQIEDTFNDIWGIKRRRSIGRMFSDYLSLMLIGPILVILSSSVTLFISAQVKNMMQSFYFLGVFSPFVFLLLKLLPFCLLWSLFTFFYIFMPNTKVRFSSGLLGGILAGTIFQMVQWAYFSFQIGVVQYNAIYGSFAVFPLFLVWLQLSWLIVLYGAELSFAYQNVDTYEFEADALQASHRVKTLLALQITSHLVKNFSRGEQPLTARQISHDLETPIRFVQEILFELVQSHVVSITEGEEEGEQSFQPALDINRLTIRYVLEAMDHRGLNSLPFTHSPEFDELSETMEIFGQTVEKLSANRLLKDL</sequence>
<dbReference type="PANTHER" id="PTHR30213">
    <property type="entry name" value="INNER MEMBRANE PROTEIN YHJD"/>
    <property type="match status" value="1"/>
</dbReference>
<dbReference type="EMBL" id="FOBS01000012">
    <property type="protein sequence ID" value="SEM38043.1"/>
    <property type="molecule type" value="Genomic_DNA"/>
</dbReference>
<evidence type="ECO:0000313" key="8">
    <source>
        <dbReference type="Proteomes" id="UP000198744"/>
    </source>
</evidence>
<evidence type="ECO:0000256" key="4">
    <source>
        <dbReference type="ARBA" id="ARBA00022989"/>
    </source>
</evidence>
<dbReference type="NCBIfam" id="TIGR00765">
    <property type="entry name" value="yihY_not_rbn"/>
    <property type="match status" value="1"/>
</dbReference>
<evidence type="ECO:0000313" key="7">
    <source>
        <dbReference type="EMBL" id="SEM38043.1"/>
    </source>
</evidence>
<proteinExistence type="predicted"/>
<reference evidence="7 8" key="1">
    <citation type="submission" date="2016-10" db="EMBL/GenBank/DDBJ databases">
        <authorList>
            <person name="de Groot N.N."/>
        </authorList>
    </citation>
    <scope>NUCLEOTIDE SEQUENCE [LARGE SCALE GENOMIC DNA]</scope>
    <source>
        <strain evidence="7 8">DSM 8423</strain>
    </source>
</reference>
<feature type="transmembrane region" description="Helical" evidence="6">
    <location>
        <begin position="119"/>
        <end position="139"/>
    </location>
</feature>
<evidence type="ECO:0000256" key="5">
    <source>
        <dbReference type="ARBA" id="ARBA00023136"/>
    </source>
</evidence>
<evidence type="ECO:0000256" key="6">
    <source>
        <dbReference type="SAM" id="Phobius"/>
    </source>
</evidence>
<name>A0A1H7XWH0_9BACT</name>
<dbReference type="Gene3D" id="1.10.10.10">
    <property type="entry name" value="Winged helix-like DNA-binding domain superfamily/Winged helix DNA-binding domain"/>
    <property type="match status" value="1"/>
</dbReference>
<evidence type="ECO:0000256" key="2">
    <source>
        <dbReference type="ARBA" id="ARBA00022475"/>
    </source>
</evidence>
<dbReference type="Pfam" id="PF03631">
    <property type="entry name" value="Virul_fac_BrkB"/>
    <property type="match status" value="1"/>
</dbReference>
<gene>
    <name evidence="7" type="ORF">SAMN04489760_11285</name>
</gene>
<accession>A0A1H7XWH0</accession>
<feature type="transmembrane region" description="Helical" evidence="6">
    <location>
        <begin position="60"/>
        <end position="79"/>
    </location>
</feature>
<keyword evidence="5 6" id="KW-0472">Membrane</keyword>
<dbReference type="InterPro" id="IPR036388">
    <property type="entry name" value="WH-like_DNA-bd_sf"/>
</dbReference>
<feature type="transmembrane region" description="Helical" evidence="6">
    <location>
        <begin position="205"/>
        <end position="228"/>
    </location>
</feature>
<keyword evidence="3 6" id="KW-0812">Transmembrane</keyword>